<dbReference type="SUPFAM" id="SSF47769">
    <property type="entry name" value="SAM/Pointed domain"/>
    <property type="match status" value="1"/>
</dbReference>
<reference evidence="3 4" key="1">
    <citation type="journal article" date="2019" name="Sci. Data">
        <title>Hybrid genome assembly and annotation of Danionella translucida.</title>
        <authorList>
            <person name="Kadobianskyi M."/>
            <person name="Schulze L."/>
            <person name="Schuelke M."/>
            <person name="Judkewitz B."/>
        </authorList>
    </citation>
    <scope>NUCLEOTIDE SEQUENCE [LARGE SCALE GENOMIC DNA]</scope>
    <source>
        <strain evidence="3 4">Bolton</strain>
    </source>
</reference>
<proteinExistence type="predicted"/>
<dbReference type="InterPro" id="IPR038603">
    <property type="entry name" value="Znf_FCS_sf"/>
</dbReference>
<dbReference type="Proteomes" id="UP000316079">
    <property type="component" value="Unassembled WGS sequence"/>
</dbReference>
<keyword evidence="4" id="KW-1185">Reference proteome</keyword>
<dbReference type="Gene3D" id="3.30.60.160">
    <property type="match status" value="1"/>
</dbReference>
<comment type="caution">
    <text evidence="3">The sequence shown here is derived from an EMBL/GenBank/DDBJ whole genome shotgun (WGS) entry which is preliminary data.</text>
</comment>
<dbReference type="Gene3D" id="1.10.150.50">
    <property type="entry name" value="Transcription Factor, Ets-1"/>
    <property type="match status" value="1"/>
</dbReference>
<evidence type="ECO:0000313" key="4">
    <source>
        <dbReference type="Proteomes" id="UP000316079"/>
    </source>
</evidence>
<dbReference type="InterPro" id="IPR050548">
    <property type="entry name" value="PcG_chromatin_remod_factors"/>
</dbReference>
<dbReference type="InterPro" id="IPR013761">
    <property type="entry name" value="SAM/pointed_sf"/>
</dbReference>
<feature type="region of interest" description="Disordered" evidence="1">
    <location>
        <begin position="124"/>
        <end position="143"/>
    </location>
</feature>
<dbReference type="GO" id="GO:0003682">
    <property type="term" value="F:chromatin binding"/>
    <property type="evidence" value="ECO:0007669"/>
    <property type="project" value="TreeGrafter"/>
</dbReference>
<accession>A0A553MSS1</accession>
<protein>
    <recommendedName>
        <fullName evidence="2">SAM domain-containing protein</fullName>
    </recommendedName>
</protein>
<organism evidence="3 4">
    <name type="scientific">Danionella cerebrum</name>
    <dbReference type="NCBI Taxonomy" id="2873325"/>
    <lineage>
        <taxon>Eukaryota</taxon>
        <taxon>Metazoa</taxon>
        <taxon>Chordata</taxon>
        <taxon>Craniata</taxon>
        <taxon>Vertebrata</taxon>
        <taxon>Euteleostomi</taxon>
        <taxon>Actinopterygii</taxon>
        <taxon>Neopterygii</taxon>
        <taxon>Teleostei</taxon>
        <taxon>Ostariophysi</taxon>
        <taxon>Cypriniformes</taxon>
        <taxon>Danionidae</taxon>
        <taxon>Danioninae</taxon>
        <taxon>Danionella</taxon>
    </lineage>
</organism>
<feature type="compositionally biased region" description="Polar residues" evidence="1">
    <location>
        <begin position="477"/>
        <end position="491"/>
    </location>
</feature>
<feature type="compositionally biased region" description="Basic and acidic residues" evidence="1">
    <location>
        <begin position="371"/>
        <end position="393"/>
    </location>
</feature>
<gene>
    <name evidence="3" type="ORF">DNTS_028542</name>
</gene>
<feature type="compositionally biased region" description="Basic and acidic residues" evidence="1">
    <location>
        <begin position="298"/>
        <end position="315"/>
    </location>
</feature>
<dbReference type="AlphaFoldDB" id="A0A553MSS1"/>
<dbReference type="GO" id="GO:0042393">
    <property type="term" value="F:histone binding"/>
    <property type="evidence" value="ECO:0007669"/>
    <property type="project" value="TreeGrafter"/>
</dbReference>
<sequence length="579" mass="64501">FSKVTQWTLRRPNTMTTQYLQQLHAAQQQQVLTLTAPSQRNHQQTEPVFLTSAAQPNRTVMSSAFSHSALFQNIKPSLRGQTLQTPPPKMSICPLKSTKMNLNLGKSSRSESLLITVTHPSSAQTTMPFTSDQTHSLVPQNPDCSSAPWASQQLITLEGPSLTTCTQLLSVSSSTKSNQPANQSTCQIVPRAALPNPPPLYLGQVLEPVSQHTPLSCPPPLTLALPKLMKTSVRSGQTVLGSKEEVPVTKKEARVAFKTVAVDLKVTSLVKESKPMGNDLVHVFQERSRPPTPSSDDQQPRSSDDTAHPENRDEPDQPPMLQHSKPFSKPHILTHLIEGFVIHEGLEPFSVRKASLKMNLEATLGEDGDEKSDRVDRTHSNDFSDSETKNEHRDVKMSGGHRCEFCGNRGLSHAFIQSKHFCSMMCIKSYRYKNKKRSRNLLRAKKEFRSPPKPIGKQRRPYRCVYSCESEHHPKTNQDTQCASDMMPSSTWKEREQLESDPPPATLTTQKADEEDHKIRSHAPHLSSCGDVAQQFVSQEIDGQALLLLTEEHLRSTMNIKLGPALKICANICALKKQC</sequence>
<feature type="region of interest" description="Disordered" evidence="1">
    <location>
        <begin position="472"/>
        <end position="513"/>
    </location>
</feature>
<feature type="non-terminal residue" evidence="3">
    <location>
        <position position="1"/>
    </location>
</feature>
<dbReference type="OrthoDB" id="2390104at2759"/>
<feature type="domain" description="SAM" evidence="2">
    <location>
        <begin position="533"/>
        <end position="576"/>
    </location>
</feature>
<dbReference type="Pfam" id="PF00536">
    <property type="entry name" value="SAM_1"/>
    <property type="match status" value="1"/>
</dbReference>
<evidence type="ECO:0000313" key="3">
    <source>
        <dbReference type="EMBL" id="TRY56219.1"/>
    </source>
</evidence>
<dbReference type="STRING" id="623744.A0A553MSS1"/>
<dbReference type="PANTHER" id="PTHR12247:SF88">
    <property type="entry name" value="POLYHOMEOTIC-LIKE PROTEIN 3"/>
    <property type="match status" value="1"/>
</dbReference>
<dbReference type="PANTHER" id="PTHR12247">
    <property type="entry name" value="POLYCOMB GROUP PROTEIN"/>
    <property type="match status" value="1"/>
</dbReference>
<dbReference type="EMBL" id="SRMA01027291">
    <property type="protein sequence ID" value="TRY56219.1"/>
    <property type="molecule type" value="Genomic_DNA"/>
</dbReference>
<dbReference type="InterPro" id="IPR001660">
    <property type="entry name" value="SAM"/>
</dbReference>
<name>A0A553MSS1_9TELE</name>
<evidence type="ECO:0000259" key="2">
    <source>
        <dbReference type="Pfam" id="PF00536"/>
    </source>
</evidence>
<feature type="region of interest" description="Disordered" evidence="1">
    <location>
        <begin position="366"/>
        <end position="393"/>
    </location>
</feature>
<dbReference type="GO" id="GO:0035102">
    <property type="term" value="C:PRC1 complex"/>
    <property type="evidence" value="ECO:0007669"/>
    <property type="project" value="TreeGrafter"/>
</dbReference>
<dbReference type="GO" id="GO:0045892">
    <property type="term" value="P:negative regulation of DNA-templated transcription"/>
    <property type="evidence" value="ECO:0007669"/>
    <property type="project" value="TreeGrafter"/>
</dbReference>
<feature type="region of interest" description="Disordered" evidence="1">
    <location>
        <begin position="286"/>
        <end position="326"/>
    </location>
</feature>
<dbReference type="Pfam" id="PF21319">
    <property type="entry name" value="zf-FCS_1"/>
    <property type="match status" value="1"/>
</dbReference>
<evidence type="ECO:0000256" key="1">
    <source>
        <dbReference type="SAM" id="MobiDB-lite"/>
    </source>
</evidence>